<keyword evidence="12" id="KW-0966">Cell projection</keyword>
<evidence type="ECO:0000256" key="3">
    <source>
        <dbReference type="ARBA" id="ARBA00009677"/>
    </source>
</evidence>
<sequence>MTSTFHGLEVAKRALHTQQSALYTTGHNIANANTEGYTRQRVNFSQTGPFPPASRNRPEIPGQVGSGVEAGSIQRVRDSFVDKQYRQENTSVGYYQTRADMLQKMETILNEPTDVGLLKSMDMFWQSLQDLSVNPEHASTRAVVKERAIALADSFNYLHKTLQDVRANLRDEIGVGNTKVNSLIDQINSLNSQIGKIEPHGLVPNDLYDRRDTLIDELSTYMDIEVDYRASKGMPSPVAEGIATITLKTNSSNVNNLDANQDKVVLVNGEEGVVLGSADAVTHIFTDFDSDNNLRALLFAKPNEDQTKTTEQYVNELVSNIYDTSSETAFIYGDNFDVNGKLHALIEGAGYLGDGFAYDAADPLNSSGGTAQGDFNEMLRQLDDLVYNFVTEFNAVHQQGYTLEVDADGDGQTDRGGNFFDPAGVTADTIKLSADIEVNVDLIAASLSGASGDGENATNLSNVFTKRGEQFLTSATATIDQKTTIKSFYEAMIGEMGVRAQEAMRMEGNSNVLRQQVDEIRQSISSVSLDEEMTNLIKFQHAYNAAARNMTVIDEMLDRIINNMGLVGR</sequence>
<dbReference type="GO" id="GO:0044780">
    <property type="term" value="P:bacterial-type flagellum assembly"/>
    <property type="evidence" value="ECO:0007669"/>
    <property type="project" value="InterPro"/>
</dbReference>
<dbReference type="InterPro" id="IPR002371">
    <property type="entry name" value="FlgK"/>
</dbReference>
<feature type="compositionally biased region" description="Polar residues" evidence="8">
    <location>
        <begin position="34"/>
        <end position="48"/>
    </location>
</feature>
<dbReference type="NCBIfam" id="TIGR02492">
    <property type="entry name" value="flgK_ends"/>
    <property type="match status" value="1"/>
</dbReference>
<accession>A0A841RJY1</accession>
<dbReference type="PANTHER" id="PTHR30033:SF1">
    <property type="entry name" value="FLAGELLAR HOOK-ASSOCIATED PROTEIN 1"/>
    <property type="match status" value="1"/>
</dbReference>
<dbReference type="GO" id="GO:0005198">
    <property type="term" value="F:structural molecule activity"/>
    <property type="evidence" value="ECO:0007669"/>
    <property type="project" value="UniProtKB-UniRule"/>
</dbReference>
<dbReference type="InterPro" id="IPR010930">
    <property type="entry name" value="Flg_bb/hook_C_dom"/>
</dbReference>
<evidence type="ECO:0000259" key="10">
    <source>
        <dbReference type="Pfam" id="PF06429"/>
    </source>
</evidence>
<evidence type="ECO:0000256" key="1">
    <source>
        <dbReference type="ARBA" id="ARBA00004365"/>
    </source>
</evidence>
<dbReference type="EMBL" id="JACHON010000002">
    <property type="protein sequence ID" value="MBB6512282.1"/>
    <property type="molecule type" value="Genomic_DNA"/>
</dbReference>
<proteinExistence type="inferred from homology"/>
<evidence type="ECO:0000256" key="2">
    <source>
        <dbReference type="ARBA" id="ARBA00004613"/>
    </source>
</evidence>
<feature type="domain" description="Flagellar hook-associated protein FlgK helical" evidence="11">
    <location>
        <begin position="102"/>
        <end position="407"/>
    </location>
</feature>
<protein>
    <recommendedName>
        <fullName evidence="4 7">Flagellar hook-associated protein 1</fullName>
        <shortName evidence="7">HAP1</shortName>
    </recommendedName>
</protein>
<evidence type="ECO:0000256" key="6">
    <source>
        <dbReference type="ARBA" id="ARBA00023143"/>
    </source>
</evidence>
<dbReference type="InterPro" id="IPR001444">
    <property type="entry name" value="Flag_bb_rod_N"/>
</dbReference>
<comment type="caution">
    <text evidence="12">The sequence shown here is derived from an EMBL/GenBank/DDBJ whole genome shotgun (WGS) entry which is preliminary data.</text>
</comment>
<evidence type="ECO:0000256" key="5">
    <source>
        <dbReference type="ARBA" id="ARBA00022525"/>
    </source>
</evidence>
<evidence type="ECO:0000256" key="4">
    <source>
        <dbReference type="ARBA" id="ARBA00016244"/>
    </source>
</evidence>
<dbReference type="Pfam" id="PF22638">
    <property type="entry name" value="FlgK_D1"/>
    <property type="match status" value="1"/>
</dbReference>
<evidence type="ECO:0000259" key="9">
    <source>
        <dbReference type="Pfam" id="PF00460"/>
    </source>
</evidence>
<feature type="domain" description="Flagellar basal body rod protein N-terminal" evidence="9">
    <location>
        <begin position="8"/>
        <end position="38"/>
    </location>
</feature>
<feature type="region of interest" description="Disordered" evidence="8">
    <location>
        <begin position="34"/>
        <end position="68"/>
    </location>
</feature>
<keyword evidence="12" id="KW-0282">Flagellum</keyword>
<dbReference type="RefSeq" id="WP_184245340.1">
    <property type="nucleotide sequence ID" value="NZ_BAAACU010000002.1"/>
</dbReference>
<dbReference type="PRINTS" id="PR01005">
    <property type="entry name" value="FLGHOOKAP1"/>
</dbReference>
<gene>
    <name evidence="7" type="primary">flgK</name>
    <name evidence="12" type="ORF">GGQ92_001063</name>
</gene>
<evidence type="ECO:0000259" key="11">
    <source>
        <dbReference type="Pfam" id="PF22638"/>
    </source>
</evidence>
<reference evidence="12 13" key="1">
    <citation type="submission" date="2020-08" db="EMBL/GenBank/DDBJ databases">
        <title>Genomic Encyclopedia of Type Strains, Phase IV (KMG-IV): sequencing the most valuable type-strain genomes for metagenomic binning, comparative biology and taxonomic classification.</title>
        <authorList>
            <person name="Goeker M."/>
        </authorList>
    </citation>
    <scope>NUCLEOTIDE SEQUENCE [LARGE SCALE GENOMIC DNA]</scope>
    <source>
        <strain evidence="12 13">DSM 11805</strain>
    </source>
</reference>
<dbReference type="Proteomes" id="UP000572212">
    <property type="component" value="Unassembled WGS sequence"/>
</dbReference>
<evidence type="ECO:0000313" key="12">
    <source>
        <dbReference type="EMBL" id="MBB6512282.1"/>
    </source>
</evidence>
<dbReference type="AlphaFoldDB" id="A0A841RJY1"/>
<dbReference type="GO" id="GO:0005576">
    <property type="term" value="C:extracellular region"/>
    <property type="evidence" value="ECO:0007669"/>
    <property type="project" value="UniProtKB-SubCell"/>
</dbReference>
<name>A0A841RJY1_9BACI</name>
<keyword evidence="5 7" id="KW-0964">Secreted</keyword>
<organism evidence="12 13">
    <name type="scientific">Gracilibacillus halotolerans</name>
    <dbReference type="NCBI Taxonomy" id="74386"/>
    <lineage>
        <taxon>Bacteria</taxon>
        <taxon>Bacillati</taxon>
        <taxon>Bacillota</taxon>
        <taxon>Bacilli</taxon>
        <taxon>Bacillales</taxon>
        <taxon>Bacillaceae</taxon>
        <taxon>Gracilibacillus</taxon>
    </lineage>
</organism>
<dbReference type="PANTHER" id="PTHR30033">
    <property type="entry name" value="FLAGELLAR HOOK-ASSOCIATED PROTEIN 1"/>
    <property type="match status" value="1"/>
</dbReference>
<dbReference type="Pfam" id="PF06429">
    <property type="entry name" value="Flg_bbr_C"/>
    <property type="match status" value="1"/>
</dbReference>
<dbReference type="SUPFAM" id="SSF64518">
    <property type="entry name" value="Phase 1 flagellin"/>
    <property type="match status" value="1"/>
</dbReference>
<dbReference type="InterPro" id="IPR053927">
    <property type="entry name" value="FlgK_helical"/>
</dbReference>
<evidence type="ECO:0000313" key="13">
    <source>
        <dbReference type="Proteomes" id="UP000572212"/>
    </source>
</evidence>
<evidence type="ECO:0000256" key="8">
    <source>
        <dbReference type="SAM" id="MobiDB-lite"/>
    </source>
</evidence>
<keyword evidence="6 7" id="KW-0975">Bacterial flagellum</keyword>
<dbReference type="GO" id="GO:0009424">
    <property type="term" value="C:bacterial-type flagellum hook"/>
    <property type="evidence" value="ECO:0007669"/>
    <property type="project" value="UniProtKB-UniRule"/>
</dbReference>
<feature type="domain" description="Flagellar basal-body/hook protein C-terminal" evidence="10">
    <location>
        <begin position="524"/>
        <end position="562"/>
    </location>
</feature>
<comment type="similarity">
    <text evidence="3 7">Belongs to the flagella basal body rod proteins family.</text>
</comment>
<evidence type="ECO:0000256" key="7">
    <source>
        <dbReference type="RuleBase" id="RU362065"/>
    </source>
</evidence>
<keyword evidence="13" id="KW-1185">Reference proteome</keyword>
<keyword evidence="12" id="KW-0969">Cilium</keyword>
<comment type="subcellular location">
    <subcellularLocation>
        <location evidence="1 7">Bacterial flagellum</location>
    </subcellularLocation>
    <subcellularLocation>
        <location evidence="2 7">Secreted</location>
    </subcellularLocation>
</comment>
<dbReference type="Pfam" id="PF00460">
    <property type="entry name" value="Flg_bb_rod"/>
    <property type="match status" value="1"/>
</dbReference>